<dbReference type="SUPFAM" id="SSF161098">
    <property type="entry name" value="MetI-like"/>
    <property type="match status" value="1"/>
</dbReference>
<dbReference type="PROSITE" id="PS50928">
    <property type="entry name" value="ABC_TM1"/>
    <property type="match status" value="1"/>
</dbReference>
<gene>
    <name evidence="9" type="ORF">FOE78_02300</name>
</gene>
<keyword evidence="3" id="KW-1003">Cell membrane</keyword>
<protein>
    <submittedName>
        <fullName evidence="9">Carbohydrate ABC transporter permease</fullName>
    </submittedName>
</protein>
<feature type="transmembrane region" description="Helical" evidence="7">
    <location>
        <begin position="157"/>
        <end position="177"/>
    </location>
</feature>
<dbReference type="EMBL" id="CP041692">
    <property type="protein sequence ID" value="QDP98526.1"/>
    <property type="molecule type" value="Genomic_DNA"/>
</dbReference>
<accession>A0A516Q513</accession>
<dbReference type="GO" id="GO:0005886">
    <property type="term" value="C:plasma membrane"/>
    <property type="evidence" value="ECO:0007669"/>
    <property type="project" value="UniProtKB-SubCell"/>
</dbReference>
<evidence type="ECO:0000256" key="7">
    <source>
        <dbReference type="RuleBase" id="RU363032"/>
    </source>
</evidence>
<feature type="transmembrane region" description="Helical" evidence="7">
    <location>
        <begin position="123"/>
        <end position="145"/>
    </location>
</feature>
<feature type="transmembrane region" description="Helical" evidence="7">
    <location>
        <begin position="27"/>
        <end position="48"/>
    </location>
</feature>
<dbReference type="GO" id="GO:0055085">
    <property type="term" value="P:transmembrane transport"/>
    <property type="evidence" value="ECO:0007669"/>
    <property type="project" value="InterPro"/>
</dbReference>
<evidence type="ECO:0000256" key="6">
    <source>
        <dbReference type="ARBA" id="ARBA00023136"/>
    </source>
</evidence>
<evidence type="ECO:0000256" key="2">
    <source>
        <dbReference type="ARBA" id="ARBA00022448"/>
    </source>
</evidence>
<dbReference type="OrthoDB" id="61122at2"/>
<keyword evidence="5 7" id="KW-1133">Transmembrane helix</keyword>
<feature type="transmembrane region" description="Helical" evidence="7">
    <location>
        <begin position="260"/>
        <end position="283"/>
    </location>
</feature>
<dbReference type="CDD" id="cd06261">
    <property type="entry name" value="TM_PBP2"/>
    <property type="match status" value="1"/>
</dbReference>
<comment type="subcellular location">
    <subcellularLocation>
        <location evidence="1 7">Cell membrane</location>
        <topology evidence="1 7">Multi-pass membrane protein</topology>
    </subcellularLocation>
</comment>
<proteinExistence type="inferred from homology"/>
<name>A0A516Q513_9ACTN</name>
<keyword evidence="4 7" id="KW-0812">Transmembrane</keyword>
<sequence>MPTTAMTPTKQTQDAQVRSSTRRRTPWWGVVALVVGALVFLIPLYLFVSTAFKTNADINSWPLRLIPRSLTLENFVNAWELAPFGQFLINSVVVAVIGMALKVLLAIFTAYAFAYLPFPKKNWLFLFMLGALMVPGHVTLLVNYITVGHLHLVNTYAGLILPGIASAFGTFLLRQYFLSIPAEVLEAAQLDGAGHLRTIGSFIVPMARPAIITVGLIALIDEWNGFVWPLIVTNSVNMRTLPIGLLYLKENDGINDWGALMAGTLFVVLPMAIVLLLAQRYIVAGLAGSAVRR</sequence>
<feature type="transmembrane region" description="Helical" evidence="7">
    <location>
        <begin position="198"/>
        <end position="220"/>
    </location>
</feature>
<dbReference type="PANTHER" id="PTHR43744:SF13">
    <property type="entry name" value="SN-GLYCEROL-3-PHOSPHATE TRANSPORT INTEGRAL MEMBRANE PROTEIN ABC TRANSPORTER UGPE-RELATED"/>
    <property type="match status" value="1"/>
</dbReference>
<dbReference type="KEGG" id="mik:FOE78_02300"/>
<evidence type="ECO:0000256" key="1">
    <source>
        <dbReference type="ARBA" id="ARBA00004651"/>
    </source>
</evidence>
<dbReference type="InterPro" id="IPR000515">
    <property type="entry name" value="MetI-like"/>
</dbReference>
<keyword evidence="6 7" id="KW-0472">Membrane</keyword>
<feature type="transmembrane region" description="Helical" evidence="7">
    <location>
        <begin position="87"/>
        <end position="116"/>
    </location>
</feature>
<evidence type="ECO:0000259" key="8">
    <source>
        <dbReference type="PROSITE" id="PS50928"/>
    </source>
</evidence>
<keyword evidence="2 7" id="KW-0813">Transport</keyword>
<evidence type="ECO:0000256" key="3">
    <source>
        <dbReference type="ARBA" id="ARBA00022475"/>
    </source>
</evidence>
<keyword evidence="10" id="KW-1185">Reference proteome</keyword>
<evidence type="ECO:0000256" key="5">
    <source>
        <dbReference type="ARBA" id="ARBA00022989"/>
    </source>
</evidence>
<evidence type="ECO:0000313" key="10">
    <source>
        <dbReference type="Proteomes" id="UP000319263"/>
    </source>
</evidence>
<dbReference type="Proteomes" id="UP000319263">
    <property type="component" value="Chromosome"/>
</dbReference>
<feature type="domain" description="ABC transmembrane type-1" evidence="8">
    <location>
        <begin position="88"/>
        <end position="278"/>
    </location>
</feature>
<organism evidence="9 10">
    <name type="scientific">Microlunatus elymi</name>
    <dbReference type="NCBI Taxonomy" id="2596828"/>
    <lineage>
        <taxon>Bacteria</taxon>
        <taxon>Bacillati</taxon>
        <taxon>Actinomycetota</taxon>
        <taxon>Actinomycetes</taxon>
        <taxon>Propionibacteriales</taxon>
        <taxon>Propionibacteriaceae</taxon>
        <taxon>Microlunatus</taxon>
    </lineage>
</organism>
<evidence type="ECO:0000313" key="9">
    <source>
        <dbReference type="EMBL" id="QDP98526.1"/>
    </source>
</evidence>
<comment type="similarity">
    <text evidence="7">Belongs to the binding-protein-dependent transport system permease family.</text>
</comment>
<dbReference type="PANTHER" id="PTHR43744">
    <property type="entry name" value="ABC TRANSPORTER PERMEASE PROTEIN MG189-RELATED-RELATED"/>
    <property type="match status" value="1"/>
</dbReference>
<dbReference type="Gene3D" id="1.10.3720.10">
    <property type="entry name" value="MetI-like"/>
    <property type="match status" value="1"/>
</dbReference>
<evidence type="ECO:0000256" key="4">
    <source>
        <dbReference type="ARBA" id="ARBA00022692"/>
    </source>
</evidence>
<dbReference type="InterPro" id="IPR035906">
    <property type="entry name" value="MetI-like_sf"/>
</dbReference>
<dbReference type="AlphaFoldDB" id="A0A516Q513"/>
<dbReference type="Pfam" id="PF00528">
    <property type="entry name" value="BPD_transp_1"/>
    <property type="match status" value="1"/>
</dbReference>
<reference evidence="9 10" key="1">
    <citation type="submission" date="2019-07" db="EMBL/GenBank/DDBJ databases">
        <title>Microlunatus dokdonensis sp. nov. isolated from the rhizospheric soil of the wild plant Elymus tsukushiensis.</title>
        <authorList>
            <person name="Ghim S.-Y."/>
            <person name="Hwang Y.-J."/>
            <person name="Son J.-S."/>
            <person name="Shin J.-H."/>
        </authorList>
    </citation>
    <scope>NUCLEOTIDE SEQUENCE [LARGE SCALE GENOMIC DNA]</scope>
    <source>
        <strain evidence="9 10">KUDC0627</strain>
    </source>
</reference>